<dbReference type="EC" id="2.7.13.3" evidence="2"/>
<dbReference type="GO" id="GO:0005524">
    <property type="term" value="F:ATP binding"/>
    <property type="evidence" value="ECO:0007669"/>
    <property type="project" value="UniProtKB-KW"/>
</dbReference>
<dbReference type="SUPFAM" id="SSF48452">
    <property type="entry name" value="TPR-like"/>
    <property type="match status" value="2"/>
</dbReference>
<evidence type="ECO:0000256" key="3">
    <source>
        <dbReference type="ARBA" id="ARBA00022553"/>
    </source>
</evidence>
<gene>
    <name evidence="11" type="ORF">EQG68_06630</name>
</gene>
<dbReference type="EMBL" id="SBKQ01000005">
    <property type="protein sequence ID" value="RXR33155.1"/>
    <property type="molecule type" value="Genomic_DNA"/>
</dbReference>
<protein>
    <recommendedName>
        <fullName evidence="2">histidine kinase</fullName>
        <ecNumber evidence="2">2.7.13.3</ecNumber>
    </recommendedName>
</protein>
<keyword evidence="8" id="KW-1133">Transmembrane helix</keyword>
<feature type="transmembrane region" description="Helical" evidence="8">
    <location>
        <begin position="393"/>
        <end position="412"/>
    </location>
</feature>
<proteinExistence type="predicted"/>
<evidence type="ECO:0000256" key="6">
    <source>
        <dbReference type="ARBA" id="ARBA00022777"/>
    </source>
</evidence>
<dbReference type="InterPro" id="IPR003594">
    <property type="entry name" value="HATPase_dom"/>
</dbReference>
<dbReference type="Gene3D" id="3.30.450.20">
    <property type="entry name" value="PAS domain"/>
    <property type="match status" value="1"/>
</dbReference>
<dbReference type="PANTHER" id="PTHR41523">
    <property type="entry name" value="TWO-COMPONENT SYSTEM SENSOR PROTEIN"/>
    <property type="match status" value="1"/>
</dbReference>
<feature type="chain" id="PRO_5020718457" description="histidine kinase" evidence="9">
    <location>
        <begin position="21"/>
        <end position="637"/>
    </location>
</feature>
<dbReference type="GO" id="GO:0004673">
    <property type="term" value="F:protein histidine kinase activity"/>
    <property type="evidence" value="ECO:0007669"/>
    <property type="project" value="UniProtKB-EC"/>
</dbReference>
<dbReference type="InterPro" id="IPR011990">
    <property type="entry name" value="TPR-like_helical_dom_sf"/>
</dbReference>
<dbReference type="SMART" id="SM00028">
    <property type="entry name" value="TPR"/>
    <property type="match status" value="5"/>
</dbReference>
<dbReference type="SUPFAM" id="SSF55874">
    <property type="entry name" value="ATPase domain of HSP90 chaperone/DNA topoisomerase II/histidine kinase"/>
    <property type="match status" value="1"/>
</dbReference>
<organism evidence="11 12">
    <name type="scientific">Flavobacterium piscinae</name>
    <dbReference type="NCBI Taxonomy" id="2506424"/>
    <lineage>
        <taxon>Bacteria</taxon>
        <taxon>Pseudomonadati</taxon>
        <taxon>Bacteroidota</taxon>
        <taxon>Flavobacteriia</taxon>
        <taxon>Flavobacteriales</taxon>
        <taxon>Flavobacteriaceae</taxon>
        <taxon>Flavobacterium</taxon>
    </lineage>
</organism>
<evidence type="ECO:0000256" key="8">
    <source>
        <dbReference type="SAM" id="Phobius"/>
    </source>
</evidence>
<dbReference type="SMART" id="SM00387">
    <property type="entry name" value="HATPase_c"/>
    <property type="match status" value="1"/>
</dbReference>
<comment type="catalytic activity">
    <reaction evidence="1">
        <text>ATP + protein L-histidine = ADP + protein N-phospho-L-histidine.</text>
        <dbReference type="EC" id="2.7.13.3"/>
    </reaction>
</comment>
<dbReference type="InterPro" id="IPR019734">
    <property type="entry name" value="TPR_rpt"/>
</dbReference>
<dbReference type="InterPro" id="IPR011495">
    <property type="entry name" value="Sig_transdc_His_kin_sub2_dim/P"/>
</dbReference>
<evidence type="ECO:0000313" key="12">
    <source>
        <dbReference type="Proteomes" id="UP000289734"/>
    </source>
</evidence>
<evidence type="ECO:0000256" key="4">
    <source>
        <dbReference type="ARBA" id="ARBA00022679"/>
    </source>
</evidence>
<accession>A0A4Q1KTZ4</accession>
<keyword evidence="9" id="KW-0732">Signal</keyword>
<keyword evidence="4" id="KW-0808">Transferase</keyword>
<comment type="caution">
    <text evidence="11">The sequence shown here is derived from an EMBL/GenBank/DDBJ whole genome shotgun (WGS) entry which is preliminary data.</text>
</comment>
<evidence type="ECO:0000259" key="10">
    <source>
        <dbReference type="SMART" id="SM00387"/>
    </source>
</evidence>
<evidence type="ECO:0000256" key="7">
    <source>
        <dbReference type="ARBA" id="ARBA00022840"/>
    </source>
</evidence>
<dbReference type="Pfam" id="PF13424">
    <property type="entry name" value="TPR_12"/>
    <property type="match status" value="1"/>
</dbReference>
<keyword evidence="12" id="KW-1185">Reference proteome</keyword>
<dbReference type="PANTHER" id="PTHR41523:SF8">
    <property type="entry name" value="ETHYLENE RESPONSE SENSOR PROTEIN"/>
    <property type="match status" value="1"/>
</dbReference>
<keyword evidence="8" id="KW-0812">Transmembrane</keyword>
<name>A0A4Q1KTZ4_9FLAO</name>
<evidence type="ECO:0000256" key="9">
    <source>
        <dbReference type="SAM" id="SignalP"/>
    </source>
</evidence>
<keyword evidence="6" id="KW-0418">Kinase</keyword>
<keyword evidence="3" id="KW-0597">Phosphoprotein</keyword>
<evidence type="ECO:0000256" key="2">
    <source>
        <dbReference type="ARBA" id="ARBA00012438"/>
    </source>
</evidence>
<dbReference type="InterPro" id="IPR036890">
    <property type="entry name" value="HATPase_C_sf"/>
</dbReference>
<sequence length="637" mass="75154">MLTIRKIHLLLLLIPFSAFSITENKKTTENDSVKFYYEIGLKFFDENKDSSLYYAEKAIRFGINKNASNTLAASYQLKGRCLFYKSKFDQSIKFHNKSLSINLKNNDKEALAANYFYLSQSYNLKNDFTKVLTNLNNARKYYELLNDSIGIARIYNNYAILYYKQNNKKLEKENLEKAIEILIKLKSEKAKRLLDVIYFNNAISLREEKKYDEALKIFLKQYDKHKIYNKTDLPLVSRALGMTYLGLKDYDLAEKYIQESLNLYLKRKNISGYADCYRELGEIYYLTNRKEKAIEVTELALKSSLEIGELESVKLCYEKLHLYHKEIHEYKKAYENLILFKKYSDSIFNEKINDDLTQQKINFELTKNDLVNKNKRKLYEQESKNKLKTQKTILIFTIIAAFLFLIISFISFQQFKKSKNQNQIIINQKKKIEHSLNEKEVLLKEVYHRVKNNLQIISSLLEIQINQNDNTGFTKSAKEIQNKIQVISLLHQNLYESDNLNYINFEKYIEELIQYFSKIYLLQNDNIKFHFNCENINLRISQAIPLGLIINELVSNAFKHSFNTKNKGNIWISLKLIEKFNVLTLENDGELIPDNFKLEEQNTLGLKLVRILSEQLNGSFSFQTVKNKNIFIIKFNS</sequence>
<evidence type="ECO:0000313" key="11">
    <source>
        <dbReference type="EMBL" id="RXR33155.1"/>
    </source>
</evidence>
<dbReference type="Proteomes" id="UP000289734">
    <property type="component" value="Unassembled WGS sequence"/>
</dbReference>
<dbReference type="AlphaFoldDB" id="A0A4Q1KTZ4"/>
<keyword evidence="5" id="KW-0547">Nucleotide-binding</keyword>
<dbReference type="OrthoDB" id="9767435at2"/>
<evidence type="ECO:0000256" key="1">
    <source>
        <dbReference type="ARBA" id="ARBA00000085"/>
    </source>
</evidence>
<dbReference type="Pfam" id="PF02518">
    <property type="entry name" value="HATPase_c"/>
    <property type="match status" value="1"/>
</dbReference>
<keyword evidence="8" id="KW-0472">Membrane</keyword>
<feature type="domain" description="Histidine kinase/HSP90-like ATPase" evidence="10">
    <location>
        <begin position="541"/>
        <end position="637"/>
    </location>
</feature>
<keyword evidence="7" id="KW-0067">ATP-binding</keyword>
<evidence type="ECO:0000256" key="5">
    <source>
        <dbReference type="ARBA" id="ARBA00022741"/>
    </source>
</evidence>
<dbReference type="Gene3D" id="3.30.565.10">
    <property type="entry name" value="Histidine kinase-like ATPase, C-terminal domain"/>
    <property type="match status" value="1"/>
</dbReference>
<dbReference type="RefSeq" id="WP_129464000.1">
    <property type="nucleotide sequence ID" value="NZ_SBKQ01000005.1"/>
</dbReference>
<feature type="signal peptide" evidence="9">
    <location>
        <begin position="1"/>
        <end position="20"/>
    </location>
</feature>
<dbReference type="Pfam" id="PF13181">
    <property type="entry name" value="TPR_8"/>
    <property type="match status" value="1"/>
</dbReference>
<dbReference type="Gene3D" id="1.25.40.10">
    <property type="entry name" value="Tetratricopeptide repeat domain"/>
    <property type="match status" value="1"/>
</dbReference>
<reference evidence="12" key="1">
    <citation type="submission" date="2019-01" db="EMBL/GenBank/DDBJ databases">
        <title>Cytophagaceae bacterium strain CAR-16.</title>
        <authorList>
            <person name="Chen W.-M."/>
        </authorList>
    </citation>
    <scope>NUCLEOTIDE SEQUENCE [LARGE SCALE GENOMIC DNA]</scope>
    <source>
        <strain evidence="12">ICH-30</strain>
    </source>
</reference>
<dbReference type="Pfam" id="PF07568">
    <property type="entry name" value="HisKA_2"/>
    <property type="match status" value="1"/>
</dbReference>